<dbReference type="SUPFAM" id="SSF110857">
    <property type="entry name" value="Gamma-glutamyl cyclotransferase-like"/>
    <property type="match status" value="1"/>
</dbReference>
<accession>A0ABW1VJC2</accession>
<name>A0ABW1VJC2_9GAMM</name>
<gene>
    <name evidence="2" type="ORF">ACFP73_02675</name>
</gene>
<dbReference type="InterPro" id="IPR013024">
    <property type="entry name" value="GGCT-like"/>
</dbReference>
<evidence type="ECO:0000313" key="2">
    <source>
        <dbReference type="EMBL" id="MFC6361009.1"/>
    </source>
</evidence>
<feature type="domain" description="Gamma-glutamylcyclotransferase AIG2-like" evidence="1">
    <location>
        <begin position="3"/>
        <end position="109"/>
    </location>
</feature>
<dbReference type="EMBL" id="JBHSUC010000002">
    <property type="protein sequence ID" value="MFC6361009.1"/>
    <property type="molecule type" value="Genomic_DNA"/>
</dbReference>
<organism evidence="2 3">
    <name type="scientific">Tatumella punctata</name>
    <dbReference type="NCBI Taxonomy" id="399969"/>
    <lineage>
        <taxon>Bacteria</taxon>
        <taxon>Pseudomonadati</taxon>
        <taxon>Pseudomonadota</taxon>
        <taxon>Gammaproteobacteria</taxon>
        <taxon>Enterobacterales</taxon>
        <taxon>Erwiniaceae</taxon>
        <taxon>Tatumella</taxon>
    </lineage>
</organism>
<dbReference type="Proteomes" id="UP001596215">
    <property type="component" value="Unassembled WGS sequence"/>
</dbReference>
<dbReference type="CDD" id="cd06661">
    <property type="entry name" value="GGCT_like"/>
    <property type="match status" value="1"/>
</dbReference>
<reference evidence="3" key="1">
    <citation type="journal article" date="2019" name="Int. J. Syst. Evol. Microbiol.">
        <title>The Global Catalogue of Microorganisms (GCM) 10K type strain sequencing project: providing services to taxonomists for standard genome sequencing and annotation.</title>
        <authorList>
            <consortium name="The Broad Institute Genomics Platform"/>
            <consortium name="The Broad Institute Genome Sequencing Center for Infectious Disease"/>
            <person name="Wu L."/>
            <person name="Ma J."/>
        </authorList>
    </citation>
    <scope>NUCLEOTIDE SEQUENCE [LARGE SCALE GENOMIC DNA]</scope>
    <source>
        <strain evidence="3">CGMCC 4.1530</strain>
    </source>
</reference>
<evidence type="ECO:0000313" key="3">
    <source>
        <dbReference type="Proteomes" id="UP001596215"/>
    </source>
</evidence>
<dbReference type="Pfam" id="PF06094">
    <property type="entry name" value="GGACT"/>
    <property type="match status" value="1"/>
</dbReference>
<dbReference type="InterPro" id="IPR036568">
    <property type="entry name" value="GGCT-like_sf"/>
</dbReference>
<evidence type="ECO:0000259" key="1">
    <source>
        <dbReference type="Pfam" id="PF06094"/>
    </source>
</evidence>
<dbReference type="InterPro" id="IPR009288">
    <property type="entry name" value="AIG2-like_dom"/>
</dbReference>
<keyword evidence="3" id="KW-1185">Reference proteome</keyword>
<sequence>MRIIVYGSLRRKQGNSHWMTNAQWLGDYQVEGYDLYNLGLYPGIVAGEGRVCCEVYRIDATTLGELDALRTRGGEYKRQLISTPYGTAWMYIYQRPVVRSQQIISGDWLKKDSEN</sequence>
<dbReference type="RefSeq" id="WP_212707101.1">
    <property type="nucleotide sequence ID" value="NZ_BAAAFW010000050.1"/>
</dbReference>
<comment type="caution">
    <text evidence="2">The sequence shown here is derived from an EMBL/GenBank/DDBJ whole genome shotgun (WGS) entry which is preliminary data.</text>
</comment>
<proteinExistence type="predicted"/>
<dbReference type="Gene3D" id="3.10.490.10">
    <property type="entry name" value="Gamma-glutamyl cyclotransferase-like"/>
    <property type="match status" value="1"/>
</dbReference>
<protein>
    <submittedName>
        <fullName evidence="2">Gamma-glutamylcyclotransferase</fullName>
    </submittedName>
</protein>